<dbReference type="RefSeq" id="WP_097440486.1">
    <property type="nucleotide sequence ID" value="NZ_KZ300476.1"/>
</dbReference>
<dbReference type="AlphaFoldDB" id="A0A2A4G8R3"/>
<reference evidence="3 4" key="1">
    <citation type="submission" date="2017-04" db="EMBL/GenBank/DDBJ databases">
        <title>A new member of the family Flavobacteriaceae isolated from ascidians.</title>
        <authorList>
            <person name="Chen L."/>
        </authorList>
    </citation>
    <scope>NUCLEOTIDE SEQUENCE [LARGE SCALE GENOMIC DNA]</scope>
    <source>
        <strain evidence="3 4">HQA918</strain>
    </source>
</reference>
<dbReference type="InterPro" id="IPR006016">
    <property type="entry name" value="UspA"/>
</dbReference>
<accession>A0A2A4G8R3</accession>
<proteinExistence type="predicted"/>
<organism evidence="3 4">
    <name type="scientific">Sediminicola luteus</name>
    <dbReference type="NCBI Taxonomy" id="319238"/>
    <lineage>
        <taxon>Bacteria</taxon>
        <taxon>Pseudomonadati</taxon>
        <taxon>Bacteroidota</taxon>
        <taxon>Flavobacteriia</taxon>
        <taxon>Flavobacteriales</taxon>
        <taxon>Flavobacteriaceae</taxon>
        <taxon>Sediminicola</taxon>
    </lineage>
</organism>
<sequence>MANPALMPTSPLRANFHYVVLMDLSKASYTALKQAVNMAKRTSALIEILYVERPLKVVGNENQLSALRELESESQNSKRKLQNLIELVREEEQIQTIFTYRVGHPLTQIKAYLSETRPHLVFYGKKKSNIGRWWPGISQYLLQAYQGAVFISRENGSKHLDRSSSIGSIGSTTRSWSSEVVKTLSKNHRGNHVVFKLSALKKNPVNENHNRFTEDPKALNEATTFEFEGKHHLTQGISRYAAKCNIGLFCWKRPLGELRQDDKNIRIEKLIEKLDMPLLITGQS</sequence>
<dbReference type="Pfam" id="PF00582">
    <property type="entry name" value="Usp"/>
    <property type="match status" value="1"/>
</dbReference>
<dbReference type="EMBL" id="NBWU01000003">
    <property type="protein sequence ID" value="PCE64364.1"/>
    <property type="molecule type" value="Genomic_DNA"/>
</dbReference>
<dbReference type="InterPro" id="IPR014729">
    <property type="entry name" value="Rossmann-like_a/b/a_fold"/>
</dbReference>
<dbReference type="Gene3D" id="3.40.50.620">
    <property type="entry name" value="HUPs"/>
    <property type="match status" value="1"/>
</dbReference>
<name>A0A2A4G8R3_9FLAO</name>
<dbReference type="OrthoDB" id="1198867at2"/>
<dbReference type="SUPFAM" id="SSF52402">
    <property type="entry name" value="Adenine nucleotide alpha hydrolases-like"/>
    <property type="match status" value="1"/>
</dbReference>
<feature type="coiled-coil region" evidence="1">
    <location>
        <begin position="60"/>
        <end position="94"/>
    </location>
</feature>
<evidence type="ECO:0000313" key="3">
    <source>
        <dbReference type="EMBL" id="PCE64364.1"/>
    </source>
</evidence>
<evidence type="ECO:0000259" key="2">
    <source>
        <dbReference type="Pfam" id="PF00582"/>
    </source>
</evidence>
<dbReference type="Proteomes" id="UP000219559">
    <property type="component" value="Unassembled WGS sequence"/>
</dbReference>
<feature type="domain" description="UspA" evidence="2">
    <location>
        <begin position="19"/>
        <end position="143"/>
    </location>
</feature>
<evidence type="ECO:0000256" key="1">
    <source>
        <dbReference type="SAM" id="Coils"/>
    </source>
</evidence>
<comment type="caution">
    <text evidence="3">The sequence shown here is derived from an EMBL/GenBank/DDBJ whole genome shotgun (WGS) entry which is preliminary data.</text>
</comment>
<keyword evidence="4" id="KW-1185">Reference proteome</keyword>
<keyword evidence="1" id="KW-0175">Coiled coil</keyword>
<protein>
    <recommendedName>
        <fullName evidence="2">UspA domain-containing protein</fullName>
    </recommendedName>
</protein>
<gene>
    <name evidence="3" type="ORF">B7P33_08700</name>
</gene>
<evidence type="ECO:0000313" key="4">
    <source>
        <dbReference type="Proteomes" id="UP000219559"/>
    </source>
</evidence>